<evidence type="ECO:0000256" key="2">
    <source>
        <dbReference type="SAM" id="Phobius"/>
    </source>
</evidence>
<proteinExistence type="inferred from homology"/>
<gene>
    <name evidence="4" type="ORF">NHX12_025317</name>
</gene>
<dbReference type="Pfam" id="PF00328">
    <property type="entry name" value="His_Phos_2"/>
    <property type="match status" value="1"/>
</dbReference>
<dbReference type="SUPFAM" id="SSF53254">
    <property type="entry name" value="Phosphoglycerate mutase-like"/>
    <property type="match status" value="1"/>
</dbReference>
<dbReference type="InterPro" id="IPR033379">
    <property type="entry name" value="Acid_Pase_AS"/>
</dbReference>
<evidence type="ECO:0008006" key="6">
    <source>
        <dbReference type="Google" id="ProtNLM"/>
    </source>
</evidence>
<keyword evidence="2" id="KW-0812">Transmembrane</keyword>
<keyword evidence="2" id="KW-0472">Membrane</keyword>
<dbReference type="CDD" id="cd07061">
    <property type="entry name" value="HP_HAP_like"/>
    <property type="match status" value="1"/>
</dbReference>
<comment type="similarity">
    <text evidence="1">Belongs to the histidine acid phosphatase family.</text>
</comment>
<dbReference type="GO" id="GO:0048168">
    <property type="term" value="P:regulation of neuronal synaptic plasticity"/>
    <property type="evidence" value="ECO:0007669"/>
    <property type="project" value="TreeGrafter"/>
</dbReference>
<dbReference type="OrthoDB" id="258392at2759"/>
<accession>A0A9Q0EML0</accession>
<dbReference type="PROSITE" id="PS00616">
    <property type="entry name" value="HIS_ACID_PHOSPHAT_1"/>
    <property type="match status" value="1"/>
</dbReference>
<evidence type="ECO:0000256" key="3">
    <source>
        <dbReference type="SAM" id="SignalP"/>
    </source>
</evidence>
<evidence type="ECO:0000256" key="1">
    <source>
        <dbReference type="ARBA" id="ARBA00005375"/>
    </source>
</evidence>
<dbReference type="AlphaFoldDB" id="A0A9Q0EML0"/>
<dbReference type="InterPro" id="IPR000560">
    <property type="entry name" value="His_Pase_clade-2"/>
</dbReference>
<reference evidence="4" key="1">
    <citation type="submission" date="2022-07" db="EMBL/GenBank/DDBJ databases">
        <title>Chromosome-level genome of Muraenolepis orangiensis.</title>
        <authorList>
            <person name="Kim J."/>
        </authorList>
    </citation>
    <scope>NUCLEOTIDE SEQUENCE</scope>
    <source>
        <strain evidence="4">KU_S4_2022</strain>
        <tissue evidence="4">Muscle</tissue>
    </source>
</reference>
<sequence length="372" mass="41552">MDGRSLLFLLLLLFLSDRPLVAGRQLRFVVALSRHGDRTPIESYPRDPHGEEVWAHGFGQLTEDDLDPREVYARSTDYERTLMSAQACLAGMFPPGRRPPPISPQLPWRPSPVHTVPRNLDKLLKAPGPDCPRFTQLMTATMQSLPYRNFLLANQVFIEQLSNLTGYSPSSLAGKKIWRLYDTLTCQRAHNLALPRWVTEELMEALRRMISSQITFTLLSHHRLEKARLSGGVLLNSILKNFSRAMEQGSSLKFILYTAHDSALLTLQAALDIYNGLLPPYASCQLFEFYQEYDGLVPFPTPVPGCNGLTACPLTRFTVLVREVLVDDVDAECGAKRRWASAGMATALAVTVGVLVVALLVTIGVAVYRRTE</sequence>
<dbReference type="GO" id="GO:0004725">
    <property type="term" value="F:protein tyrosine phosphatase activity"/>
    <property type="evidence" value="ECO:0007669"/>
    <property type="project" value="TreeGrafter"/>
</dbReference>
<evidence type="ECO:0000313" key="4">
    <source>
        <dbReference type="EMBL" id="KAJ3608268.1"/>
    </source>
</evidence>
<dbReference type="EMBL" id="JANIIK010000040">
    <property type="protein sequence ID" value="KAJ3608268.1"/>
    <property type="molecule type" value="Genomic_DNA"/>
</dbReference>
<dbReference type="InterPro" id="IPR029033">
    <property type="entry name" value="His_PPase_superfam"/>
</dbReference>
<feature type="signal peptide" evidence="3">
    <location>
        <begin position="1"/>
        <end position="23"/>
    </location>
</feature>
<feature type="chain" id="PRO_5040303104" description="Testicular acid phosphatase" evidence="3">
    <location>
        <begin position="24"/>
        <end position="372"/>
    </location>
</feature>
<dbReference type="InterPro" id="IPR050645">
    <property type="entry name" value="Histidine_acid_phosphatase"/>
</dbReference>
<evidence type="ECO:0000313" key="5">
    <source>
        <dbReference type="Proteomes" id="UP001148018"/>
    </source>
</evidence>
<protein>
    <recommendedName>
        <fullName evidence="6">Testicular acid phosphatase</fullName>
    </recommendedName>
</protein>
<keyword evidence="3" id="KW-0732">Signal</keyword>
<dbReference type="GO" id="GO:0005764">
    <property type="term" value="C:lysosome"/>
    <property type="evidence" value="ECO:0007669"/>
    <property type="project" value="TreeGrafter"/>
</dbReference>
<keyword evidence="2" id="KW-1133">Transmembrane helix</keyword>
<keyword evidence="5" id="KW-1185">Reference proteome</keyword>
<dbReference type="PANTHER" id="PTHR11567:SF145">
    <property type="entry name" value="TESTICULAR ACID PHOSPHATASE"/>
    <property type="match status" value="1"/>
</dbReference>
<dbReference type="Gene3D" id="3.40.50.1240">
    <property type="entry name" value="Phosphoglycerate mutase-like"/>
    <property type="match status" value="1"/>
</dbReference>
<comment type="caution">
    <text evidence="4">The sequence shown here is derived from an EMBL/GenBank/DDBJ whole genome shotgun (WGS) entry which is preliminary data.</text>
</comment>
<organism evidence="4 5">
    <name type="scientific">Muraenolepis orangiensis</name>
    <name type="common">Patagonian moray cod</name>
    <dbReference type="NCBI Taxonomy" id="630683"/>
    <lineage>
        <taxon>Eukaryota</taxon>
        <taxon>Metazoa</taxon>
        <taxon>Chordata</taxon>
        <taxon>Craniata</taxon>
        <taxon>Vertebrata</taxon>
        <taxon>Euteleostomi</taxon>
        <taxon>Actinopterygii</taxon>
        <taxon>Neopterygii</taxon>
        <taxon>Teleostei</taxon>
        <taxon>Neoteleostei</taxon>
        <taxon>Acanthomorphata</taxon>
        <taxon>Zeiogadaria</taxon>
        <taxon>Gadariae</taxon>
        <taxon>Gadiformes</taxon>
        <taxon>Muraenolepidoidei</taxon>
        <taxon>Muraenolepididae</taxon>
        <taxon>Muraenolepis</taxon>
    </lineage>
</organism>
<dbReference type="GO" id="GO:0007040">
    <property type="term" value="P:lysosome organization"/>
    <property type="evidence" value="ECO:0007669"/>
    <property type="project" value="TreeGrafter"/>
</dbReference>
<name>A0A9Q0EML0_9TELE</name>
<feature type="transmembrane region" description="Helical" evidence="2">
    <location>
        <begin position="339"/>
        <end position="368"/>
    </location>
</feature>
<dbReference type="Proteomes" id="UP001148018">
    <property type="component" value="Unassembled WGS sequence"/>
</dbReference>
<dbReference type="GO" id="GO:0003993">
    <property type="term" value="F:acid phosphatase activity"/>
    <property type="evidence" value="ECO:0007669"/>
    <property type="project" value="TreeGrafter"/>
</dbReference>
<dbReference type="GO" id="GO:0030971">
    <property type="term" value="F:receptor tyrosine kinase binding"/>
    <property type="evidence" value="ECO:0007669"/>
    <property type="project" value="TreeGrafter"/>
</dbReference>
<dbReference type="GO" id="GO:0120154">
    <property type="term" value="P:negative regulation of ERBB4 signaling pathway"/>
    <property type="evidence" value="ECO:0007669"/>
    <property type="project" value="TreeGrafter"/>
</dbReference>
<dbReference type="GO" id="GO:0045211">
    <property type="term" value="C:postsynaptic membrane"/>
    <property type="evidence" value="ECO:0007669"/>
    <property type="project" value="TreeGrafter"/>
</dbReference>
<dbReference type="PROSITE" id="PS00778">
    <property type="entry name" value="HIS_ACID_PHOSPHAT_2"/>
    <property type="match status" value="1"/>
</dbReference>
<dbReference type="PANTHER" id="PTHR11567">
    <property type="entry name" value="ACID PHOSPHATASE-RELATED"/>
    <property type="match status" value="1"/>
</dbReference>